<evidence type="ECO:0000313" key="1">
    <source>
        <dbReference type="Proteomes" id="UP000887581"/>
    </source>
</evidence>
<dbReference type="GO" id="GO:0016020">
    <property type="term" value="C:membrane"/>
    <property type="evidence" value="ECO:0007669"/>
    <property type="project" value="InterPro"/>
</dbReference>
<proteinExistence type="predicted"/>
<keyword evidence="1" id="KW-1185">Reference proteome</keyword>
<dbReference type="Pfam" id="PF05210">
    <property type="entry name" value="Sprouty"/>
    <property type="match status" value="1"/>
</dbReference>
<name>A0A915PRQ9_9BILA</name>
<accession>A0A915PRQ9</accession>
<reference evidence="2" key="1">
    <citation type="submission" date="2022-11" db="UniProtKB">
        <authorList>
            <consortium name="WormBaseParasite"/>
        </authorList>
    </citation>
    <scope>IDENTIFICATION</scope>
</reference>
<dbReference type="InterPro" id="IPR007875">
    <property type="entry name" value="Sprouty"/>
</dbReference>
<dbReference type="Proteomes" id="UP000887581">
    <property type="component" value="Unplaced"/>
</dbReference>
<dbReference type="GO" id="GO:0009966">
    <property type="term" value="P:regulation of signal transduction"/>
    <property type="evidence" value="ECO:0007669"/>
    <property type="project" value="InterPro"/>
</dbReference>
<protein>
    <submittedName>
        <fullName evidence="2">Uncharacterized protein</fullName>
    </submittedName>
</protein>
<dbReference type="WBParaSite" id="sdigi.contig215.g6224.t1">
    <property type="protein sequence ID" value="sdigi.contig215.g6224.t1"/>
    <property type="gene ID" value="sdigi.contig215.g6224"/>
</dbReference>
<dbReference type="AlphaFoldDB" id="A0A915PRQ9"/>
<sequence>MYRPEHLTNQPANSNVSTSVLTQLERCQKRQVVLTPDKTSNKLQTEERTTFYHRCNFRMPDSLEGRTLLEEIRSLSVYKNSDRIILPTRRLGSKSKVQCFYCGEWFDNNENGPGSCKEAPDPAERIIRFLTCYSIAQGAIYHCCKDDDDVPANISRFGQGYSYLMLLSFTGRVLVRNRPHIIIKTHETMAVHGCDIFDGTMLVLLFPGSCNE</sequence>
<organism evidence="1 2">
    <name type="scientific">Setaria digitata</name>
    <dbReference type="NCBI Taxonomy" id="48799"/>
    <lineage>
        <taxon>Eukaryota</taxon>
        <taxon>Metazoa</taxon>
        <taxon>Ecdysozoa</taxon>
        <taxon>Nematoda</taxon>
        <taxon>Chromadorea</taxon>
        <taxon>Rhabditida</taxon>
        <taxon>Spirurina</taxon>
        <taxon>Spiruromorpha</taxon>
        <taxon>Filarioidea</taxon>
        <taxon>Setariidae</taxon>
        <taxon>Setaria</taxon>
    </lineage>
</organism>
<evidence type="ECO:0000313" key="2">
    <source>
        <dbReference type="WBParaSite" id="sdigi.contig215.g6224.t1"/>
    </source>
</evidence>